<reference evidence="2 3" key="1">
    <citation type="submission" date="2014-11" db="EMBL/GenBank/DDBJ databases">
        <title>Genome sequence of Flavihumibacter solisilvae 3-3.</title>
        <authorList>
            <person name="Zhou G."/>
            <person name="Li M."/>
            <person name="Wang G."/>
        </authorList>
    </citation>
    <scope>NUCLEOTIDE SEQUENCE [LARGE SCALE GENOMIC DNA]</scope>
    <source>
        <strain evidence="2 3">3-3</strain>
    </source>
</reference>
<dbReference type="InterPro" id="IPR011473">
    <property type="entry name" value="DUF1579"/>
</dbReference>
<feature type="chain" id="PRO_5002135013" description="DUF1579 domain-containing protein" evidence="1">
    <location>
        <begin position="24"/>
        <end position="193"/>
    </location>
</feature>
<name>A0A0C1LM60_9BACT</name>
<dbReference type="RefSeq" id="WP_039136358.1">
    <property type="nucleotide sequence ID" value="NZ_JSVC01000001.1"/>
</dbReference>
<accession>A0A0C1LM60</accession>
<evidence type="ECO:0000313" key="3">
    <source>
        <dbReference type="Proteomes" id="UP000031408"/>
    </source>
</evidence>
<evidence type="ECO:0000313" key="2">
    <source>
        <dbReference type="EMBL" id="KIC96423.1"/>
    </source>
</evidence>
<keyword evidence="3" id="KW-1185">Reference proteome</keyword>
<dbReference type="Proteomes" id="UP000031408">
    <property type="component" value="Unassembled WGS sequence"/>
</dbReference>
<comment type="caution">
    <text evidence="2">The sequence shown here is derived from an EMBL/GenBank/DDBJ whole genome shotgun (WGS) entry which is preliminary data.</text>
</comment>
<evidence type="ECO:0008006" key="4">
    <source>
        <dbReference type="Google" id="ProtNLM"/>
    </source>
</evidence>
<proteinExistence type="predicted"/>
<dbReference type="Pfam" id="PF07617">
    <property type="entry name" value="DUF1579"/>
    <property type="match status" value="1"/>
</dbReference>
<evidence type="ECO:0000256" key="1">
    <source>
        <dbReference type="SAM" id="SignalP"/>
    </source>
</evidence>
<dbReference type="OrthoDB" id="277821at2"/>
<organism evidence="2 3">
    <name type="scientific">Flavihumibacter solisilvae</name>
    <dbReference type="NCBI Taxonomy" id="1349421"/>
    <lineage>
        <taxon>Bacteria</taxon>
        <taxon>Pseudomonadati</taxon>
        <taxon>Bacteroidota</taxon>
        <taxon>Chitinophagia</taxon>
        <taxon>Chitinophagales</taxon>
        <taxon>Chitinophagaceae</taxon>
        <taxon>Flavihumibacter</taxon>
    </lineage>
</organism>
<protein>
    <recommendedName>
        <fullName evidence="4">DUF1579 domain-containing protein</fullName>
    </recommendedName>
</protein>
<keyword evidence="1" id="KW-0732">Signal</keyword>
<dbReference type="EMBL" id="JSVC01000001">
    <property type="protein sequence ID" value="KIC96423.1"/>
    <property type="molecule type" value="Genomic_DNA"/>
</dbReference>
<dbReference type="STRING" id="1349421.OI18_01410"/>
<dbReference type="AlphaFoldDB" id="A0A0C1LM60"/>
<sequence>MKRITMIIVGCVFTLFLTNQLPAQSVSQDDMMKAWQAYMTPGEFHKMLAKDEGEWAAEISSWMDPNATPTKSTGKMVNKMILGGRYQEQRYTGDFMGMPMEGIGTLAYDNAKKVFVSTWMDNMGTGIMTMEGKYDPATKTINFEGKSVDPLTGKDMKCREVFKYVDDNNQILEMYINQTGKEFKTMEIKFTRK</sequence>
<feature type="signal peptide" evidence="1">
    <location>
        <begin position="1"/>
        <end position="23"/>
    </location>
</feature>
<gene>
    <name evidence="2" type="ORF">OI18_01410</name>
</gene>